<gene>
    <name evidence="2" type="ORF">SAMD00020551_0448</name>
</gene>
<name>A0A0A8X2G4_MESS1</name>
<keyword evidence="1" id="KW-0472">Membrane</keyword>
<reference evidence="2 3" key="1">
    <citation type="submission" date="2013-06" db="EMBL/GenBank/DDBJ databases">
        <title>Whole genome shotgun sequence of Bacillus selenatarsenatis SF-1.</title>
        <authorList>
            <person name="Kuroda M."/>
            <person name="Sei K."/>
            <person name="Yamashita M."/>
            <person name="Ike M."/>
        </authorList>
    </citation>
    <scope>NUCLEOTIDE SEQUENCE [LARGE SCALE GENOMIC DNA]</scope>
    <source>
        <strain evidence="2 3">SF-1</strain>
    </source>
</reference>
<keyword evidence="3" id="KW-1185">Reference proteome</keyword>
<evidence type="ECO:0000256" key="1">
    <source>
        <dbReference type="SAM" id="Phobius"/>
    </source>
</evidence>
<comment type="caution">
    <text evidence="2">The sequence shown here is derived from an EMBL/GenBank/DDBJ whole genome shotgun (WGS) entry which is preliminary data.</text>
</comment>
<dbReference type="EMBL" id="BASE01000012">
    <property type="protein sequence ID" value="GAM12316.1"/>
    <property type="molecule type" value="Genomic_DNA"/>
</dbReference>
<evidence type="ECO:0000313" key="3">
    <source>
        <dbReference type="Proteomes" id="UP000031014"/>
    </source>
</evidence>
<sequence length="60" mass="6725">MEYDYFLKETVEPIVSIILIYIIVALLNRNGFLDKLKLNDFVGVILVVGGFAVLIAIIVI</sequence>
<keyword evidence="1" id="KW-0812">Transmembrane</keyword>
<feature type="transmembrane region" description="Helical" evidence="1">
    <location>
        <begin position="41"/>
        <end position="59"/>
    </location>
</feature>
<proteinExistence type="predicted"/>
<feature type="transmembrane region" description="Helical" evidence="1">
    <location>
        <begin position="12"/>
        <end position="29"/>
    </location>
</feature>
<accession>A0A0A8X2G4</accession>
<dbReference type="AlphaFoldDB" id="A0A0A8X2G4"/>
<dbReference type="Proteomes" id="UP000031014">
    <property type="component" value="Unassembled WGS sequence"/>
</dbReference>
<keyword evidence="1" id="KW-1133">Transmembrane helix</keyword>
<organism evidence="2 3">
    <name type="scientific">Mesobacillus selenatarsenatis (strain DSM 18680 / JCM 14380 / FERM P-15431 / SF-1)</name>
    <dbReference type="NCBI Taxonomy" id="1321606"/>
    <lineage>
        <taxon>Bacteria</taxon>
        <taxon>Bacillati</taxon>
        <taxon>Bacillota</taxon>
        <taxon>Bacilli</taxon>
        <taxon>Bacillales</taxon>
        <taxon>Bacillaceae</taxon>
        <taxon>Mesobacillus</taxon>
    </lineage>
</organism>
<evidence type="ECO:0000313" key="2">
    <source>
        <dbReference type="EMBL" id="GAM12316.1"/>
    </source>
</evidence>
<protein>
    <submittedName>
        <fullName evidence="2">Uncharacterized protein</fullName>
    </submittedName>
</protein>